<feature type="region of interest" description="Disordered" evidence="2">
    <location>
        <begin position="462"/>
        <end position="524"/>
    </location>
</feature>
<feature type="domain" description="Glycosyltransferase 61 catalytic" evidence="3">
    <location>
        <begin position="828"/>
        <end position="1018"/>
    </location>
</feature>
<dbReference type="AlphaFoldDB" id="A0A8S2HT87"/>
<evidence type="ECO:0000313" key="4">
    <source>
        <dbReference type="EMBL" id="CAF0873918.1"/>
    </source>
</evidence>
<sequence>MSQQQQPATIRNPRIPPANPRANYTPQSSKIMCPPSATSSNRTGIAGPITPMNASNHQYLVANSNTAVRTAKNATMRDTVNQLNGVLAELGIGFKIPDEPSPTYRFDMALDVFEMLVDPRLYVDMQCPFHPPPPSNKTKITLHDRYSYFELVIYYLHIPMQQITKSSFKNPMSKVDNLTLFEILLQFGQFLLKYFSSKSEHHENDYLKDIKSILKDAYLNRGDAEQLKEYTQELKDVFCDMRQIEQIDKIEYEKNIQKLKQKHQELKQKKEQVQLNREQLEKEWNELTKRNELQMSEFSRKQESVNDEKQKLNELNIVVQDKDIEKKRLTERNQELSDKYYSQQHNKDLQEKLRSNTELKQQHEVLQQTLLLEQQVQDSATIEYTNLTKKLHESLANYQMKLNNYKVKECVSQKANVELIDILGETKENDPLKEAKYAIGIIRQDLADKLLELRKREQQLQNEAKANSDELKKVEQNWKKAAKHGQTKQAQKAELSRISEELRSNREKTADYQRMTKDKQQKTEKNLKEIETIKSSVKQYSKRYAKLIESYRSQSNSLRNQYDEFLNDMKEVAASYNQDAEDIARLYNQYIAKIDEEHRSTKVNGESYDDLFTYQAEKFFTHFTHNGGDVQEEEEEEDDGGETDQQKRNLNKLIKHHQGRHEEYLKLVKDRKKQKKELQPLIDSLIILALLIFAIYSKFSSLKQDLTTAKQNRVKQFSNESIQLESFLLPFPRCIDEYCSKWFLKSTYYNEHKHKLRCVDCKEFVYDNKSELLLQIFIVENGTYENADCGFRCSVKEIVRSINLSDAKKTHKIYDKVIIYNVPDGWSFQHFLDGIGPKLVFSKHYLADYPDIKVVIQHGVRFDEYVQSFWKMLNVSGERFIHYRNNMRIAAKLLINPCKQPPIHPILWSKAREMYWSFAKISPITTNKQQVSLIYIERSTHNSHNRGRLIINNQLVRHKLANFSKYAELNYIEYDHKKYSNESIIETVKLFSTAKVIVSVHGGGLYNMNFAPPKTIIIEFMPYDEQKNKINENKPTVCNSNSKVCAGYIFYIQAALLKHVYWMIPEQIDANGNIHVNLTRLDILFNKILHDGYE</sequence>
<name>A0A8S2HT87_9BILA</name>
<proteinExistence type="predicted"/>
<feature type="compositionally biased region" description="Polar residues" evidence="2">
    <location>
        <begin position="24"/>
        <end position="42"/>
    </location>
</feature>
<dbReference type="GO" id="GO:0016757">
    <property type="term" value="F:glycosyltransferase activity"/>
    <property type="evidence" value="ECO:0007669"/>
    <property type="project" value="InterPro"/>
</dbReference>
<dbReference type="Proteomes" id="UP000682733">
    <property type="component" value="Unassembled WGS sequence"/>
</dbReference>
<dbReference type="Proteomes" id="UP000677228">
    <property type="component" value="Unassembled WGS sequence"/>
</dbReference>
<evidence type="ECO:0000256" key="1">
    <source>
        <dbReference type="SAM" id="Coils"/>
    </source>
</evidence>
<comment type="caution">
    <text evidence="5">The sequence shown here is derived from an EMBL/GenBank/DDBJ whole genome shotgun (WGS) entry which is preliminary data.</text>
</comment>
<gene>
    <name evidence="4" type="ORF">OVA965_LOCUS8275</name>
    <name evidence="5" type="ORF">TMI583_LOCUS8271</name>
</gene>
<evidence type="ECO:0000313" key="5">
    <source>
        <dbReference type="EMBL" id="CAF3658576.1"/>
    </source>
</evidence>
<feature type="compositionally biased region" description="Basic and acidic residues" evidence="2">
    <location>
        <begin position="466"/>
        <end position="478"/>
    </location>
</feature>
<protein>
    <recommendedName>
        <fullName evidence="3">Glycosyltransferase 61 catalytic domain-containing protein</fullName>
    </recommendedName>
</protein>
<dbReference type="Pfam" id="PF04577">
    <property type="entry name" value="Glyco_transf_61"/>
    <property type="match status" value="1"/>
</dbReference>
<dbReference type="EMBL" id="CAJOBA010002760">
    <property type="protein sequence ID" value="CAF3658576.1"/>
    <property type="molecule type" value="Genomic_DNA"/>
</dbReference>
<evidence type="ECO:0000259" key="3">
    <source>
        <dbReference type="Pfam" id="PF04577"/>
    </source>
</evidence>
<dbReference type="InterPro" id="IPR049625">
    <property type="entry name" value="Glyco_transf_61_cat"/>
</dbReference>
<organism evidence="5 6">
    <name type="scientific">Didymodactylos carnosus</name>
    <dbReference type="NCBI Taxonomy" id="1234261"/>
    <lineage>
        <taxon>Eukaryota</taxon>
        <taxon>Metazoa</taxon>
        <taxon>Spiralia</taxon>
        <taxon>Gnathifera</taxon>
        <taxon>Rotifera</taxon>
        <taxon>Eurotatoria</taxon>
        <taxon>Bdelloidea</taxon>
        <taxon>Philodinida</taxon>
        <taxon>Philodinidae</taxon>
        <taxon>Didymodactylos</taxon>
    </lineage>
</organism>
<keyword evidence="1" id="KW-0175">Coiled coil</keyword>
<feature type="coiled-coil region" evidence="1">
    <location>
        <begin position="227"/>
        <end position="369"/>
    </location>
</feature>
<feature type="region of interest" description="Disordered" evidence="2">
    <location>
        <begin position="1"/>
        <end position="42"/>
    </location>
</feature>
<feature type="compositionally biased region" description="Basic and acidic residues" evidence="2">
    <location>
        <begin position="494"/>
        <end position="524"/>
    </location>
</feature>
<evidence type="ECO:0000256" key="2">
    <source>
        <dbReference type="SAM" id="MobiDB-lite"/>
    </source>
</evidence>
<accession>A0A8S2HT87</accession>
<reference evidence="5" key="1">
    <citation type="submission" date="2021-02" db="EMBL/GenBank/DDBJ databases">
        <authorList>
            <person name="Nowell W R."/>
        </authorList>
    </citation>
    <scope>NUCLEOTIDE SEQUENCE</scope>
</reference>
<evidence type="ECO:0000313" key="6">
    <source>
        <dbReference type="Proteomes" id="UP000682733"/>
    </source>
</evidence>
<dbReference type="EMBL" id="CAJNOK010002759">
    <property type="protein sequence ID" value="CAF0873918.1"/>
    <property type="molecule type" value="Genomic_DNA"/>
</dbReference>